<organism evidence="2 3">
    <name type="scientific">Photobacterium rosenbergii</name>
    <dbReference type="NCBI Taxonomy" id="294936"/>
    <lineage>
        <taxon>Bacteria</taxon>
        <taxon>Pseudomonadati</taxon>
        <taxon>Pseudomonadota</taxon>
        <taxon>Gammaproteobacteria</taxon>
        <taxon>Vibrionales</taxon>
        <taxon>Vibrionaceae</taxon>
        <taxon>Photobacterium</taxon>
    </lineage>
</organism>
<evidence type="ECO:0000313" key="2">
    <source>
        <dbReference type="EMBL" id="PSW15619.1"/>
    </source>
</evidence>
<evidence type="ECO:0000256" key="1">
    <source>
        <dbReference type="SAM" id="MobiDB-lite"/>
    </source>
</evidence>
<reference evidence="2 3" key="1">
    <citation type="submission" date="2018-03" db="EMBL/GenBank/DDBJ databases">
        <title>Whole genome sequencing of Histamine producing bacteria.</title>
        <authorList>
            <person name="Butler K."/>
        </authorList>
    </citation>
    <scope>NUCLEOTIDE SEQUENCE [LARGE SCALE GENOMIC DNA]</scope>
    <source>
        <strain evidence="2 3">DSM 19138</strain>
    </source>
</reference>
<dbReference type="RefSeq" id="WP_107296239.1">
    <property type="nucleotide sequence ID" value="NZ_PYMB01000001.1"/>
</dbReference>
<evidence type="ECO:0008006" key="4">
    <source>
        <dbReference type="Google" id="ProtNLM"/>
    </source>
</evidence>
<dbReference type="PROSITE" id="PS51257">
    <property type="entry name" value="PROKAR_LIPOPROTEIN"/>
    <property type="match status" value="1"/>
</dbReference>
<comment type="caution">
    <text evidence="2">The sequence shown here is derived from an EMBL/GenBank/DDBJ whole genome shotgun (WGS) entry which is preliminary data.</text>
</comment>
<accession>A0A2T3NJG8</accession>
<name>A0A2T3NJG8_9GAMM</name>
<feature type="compositionally biased region" description="Pro residues" evidence="1">
    <location>
        <begin position="32"/>
        <end position="46"/>
    </location>
</feature>
<sequence length="320" mass="35430">MKKTIISLSIISLLAGCGGGGGSSTPDDKKPTPTPIPAPIPTPTPTPTVDFPLKGATFDAANINSTTLHVKVIDKTYEGISSINEEFYEFSTYQPISEDLLPSNLNKLENHNLANNFFKSTTAVFEDAALTKPKKDENGEDDKETSYGAKLIKSPFITFVSDDDLEKQPWSLPDFIADGDYALGQPASYQANFQAKLGTLNEEETKGFLEEYGFNEKYSGIIRCESVDINRAFDFSRSNKETITIKGKSIETWKMNVRDYVSAVCEQEGTRIPKMINDVRNSNSESVEAWYNPTLGIIKIVENKGKVEEIMELVDFSISQ</sequence>
<evidence type="ECO:0000313" key="3">
    <source>
        <dbReference type="Proteomes" id="UP000241346"/>
    </source>
</evidence>
<protein>
    <recommendedName>
        <fullName evidence="4">Lipoprotein</fullName>
    </recommendedName>
</protein>
<dbReference type="Proteomes" id="UP000241346">
    <property type="component" value="Unassembled WGS sequence"/>
</dbReference>
<dbReference type="AlphaFoldDB" id="A0A2T3NJG8"/>
<dbReference type="EMBL" id="PYMB01000001">
    <property type="protein sequence ID" value="PSW15619.1"/>
    <property type="molecule type" value="Genomic_DNA"/>
</dbReference>
<proteinExistence type="predicted"/>
<gene>
    <name evidence="2" type="ORF">C9J01_00970</name>
</gene>
<feature type="region of interest" description="Disordered" evidence="1">
    <location>
        <begin position="19"/>
        <end position="46"/>
    </location>
</feature>